<gene>
    <name evidence="2" type="ORF">H4R20_004158</name>
</gene>
<evidence type="ECO:0000313" key="2">
    <source>
        <dbReference type="EMBL" id="KAJ2800167.1"/>
    </source>
</evidence>
<keyword evidence="3" id="KW-1185">Reference proteome</keyword>
<sequence length="1059" mass="117027">MSTTHAYFLIDTDTLDRSSDDAVVLAMTRILIYLASKDDAFTWNYEVVDMQTRQRALTTQGKRRISERKALDMKALKELGATLSKQKQHKGRRRERAVLTTLRERLMCLETDVEWGDPALMRSPTRRTTTARAWTDPTRLNETMSVRSHLYIFGEPPETPEQVSEFVHGSGGAGADVSLLENLTQMRDGIVGNGIWESYARKRVGVSWIRLTRRPQLSEMNPVDILIAAVFSCCFEALGGCVMAMPELDCKRWLPFSAIYGSLDRTRTYPGWSRKFAREISAVVDCFSSSSQFLQHSFMHFNAQGSRAWSIEMEDADIPQICISEATGIGQRMWLGNSRLLRRYNLPEMVALAGEAKQSAIQKDDCVDTAESVVCVRRAPVRMWPQIASYIDAQPVLCHTKDGFSLHDHGVVFARRKPCSRAYEVDSYCEYMAVVPAGGLDSSGVVAMYYMDASTYAQISSMLDEYLEAASDNTISSAPAFNAAWLENWSLGSKQTLESLSNDCCAIDVAVDVSLIEEFISTAYTCRSAGRDEQSETADTIDEKLEMTTTVDTTGSETISTLEAWYSELYLKTIVQTQPPFGRTMVVLGMLLDSGAENCSGHDPTFDRLSSNILHNIVAIEDVFDDKVEPQFLPQKEGNSDGEQSVFASMRRQAALAIVDDAIARRRWLVQECQLQILLHLLAIDRLRQRGGEGAASSEPLVESLGDLVDQLCIWASVDDMAYAVSGAVNIAANRMAEESTGTSDLAASFMCSSAVAQFAERLGDLVEELRVQCGWMPPPARADLVQPSERELLAEGKRRKGTPRKISANVKSEVIVHQSHQRTQTISGRRLARHMDELIGGARGRARRRESAGVAPRSGGGDSTSKRRMSAQLKLPLHLIRQLKSEVVSAARPTGLTRSRTIGGRSDNSSSGNNSARRMSRNNSSTGTYNFSKEHSTIGRRAPGRQPIPEFDDLRSSPSLSGKVSEMHLVPQTPATKRKRSGEPVPAFGGGGDSSSPSAHAAASRPTASAFIYDSDDSEDMLERSPLFGRVRAPIQQEQQQQQQDSRRALQFPDDGQS</sequence>
<feature type="compositionally biased region" description="Low complexity" evidence="1">
    <location>
        <begin position="995"/>
        <end position="1011"/>
    </location>
</feature>
<name>A0A9W8LTD5_9FUNG</name>
<feature type="region of interest" description="Disordered" evidence="1">
    <location>
        <begin position="892"/>
        <end position="1059"/>
    </location>
</feature>
<feature type="region of interest" description="Disordered" evidence="1">
    <location>
        <begin position="841"/>
        <end position="870"/>
    </location>
</feature>
<evidence type="ECO:0000313" key="3">
    <source>
        <dbReference type="Proteomes" id="UP001140094"/>
    </source>
</evidence>
<dbReference type="OrthoDB" id="5592654at2759"/>
<accession>A0A9W8LTD5</accession>
<reference evidence="2" key="1">
    <citation type="submission" date="2022-07" db="EMBL/GenBank/DDBJ databases">
        <title>Phylogenomic reconstructions and comparative analyses of Kickxellomycotina fungi.</title>
        <authorList>
            <person name="Reynolds N.K."/>
            <person name="Stajich J.E."/>
            <person name="Barry K."/>
            <person name="Grigoriev I.V."/>
            <person name="Crous P."/>
            <person name="Smith M.E."/>
        </authorList>
    </citation>
    <scope>NUCLEOTIDE SEQUENCE</scope>
    <source>
        <strain evidence="2">NRRL 1565</strain>
    </source>
</reference>
<protein>
    <submittedName>
        <fullName evidence="2">Uncharacterized protein</fullName>
    </submittedName>
</protein>
<organism evidence="2 3">
    <name type="scientific">Coemansia guatemalensis</name>
    <dbReference type="NCBI Taxonomy" id="2761395"/>
    <lineage>
        <taxon>Eukaryota</taxon>
        <taxon>Fungi</taxon>
        <taxon>Fungi incertae sedis</taxon>
        <taxon>Zoopagomycota</taxon>
        <taxon>Kickxellomycotina</taxon>
        <taxon>Kickxellomycetes</taxon>
        <taxon>Kickxellales</taxon>
        <taxon>Kickxellaceae</taxon>
        <taxon>Coemansia</taxon>
    </lineage>
</organism>
<evidence type="ECO:0000256" key="1">
    <source>
        <dbReference type="SAM" id="MobiDB-lite"/>
    </source>
</evidence>
<dbReference type="AlphaFoldDB" id="A0A9W8LTD5"/>
<comment type="caution">
    <text evidence="2">The sequence shown here is derived from an EMBL/GenBank/DDBJ whole genome shotgun (WGS) entry which is preliminary data.</text>
</comment>
<dbReference type="Proteomes" id="UP001140094">
    <property type="component" value="Unassembled WGS sequence"/>
</dbReference>
<proteinExistence type="predicted"/>
<feature type="compositionally biased region" description="Low complexity" evidence="1">
    <location>
        <begin position="904"/>
        <end position="926"/>
    </location>
</feature>
<dbReference type="EMBL" id="JANBUO010001037">
    <property type="protein sequence ID" value="KAJ2800167.1"/>
    <property type="molecule type" value="Genomic_DNA"/>
</dbReference>